<evidence type="ECO:0000259" key="10">
    <source>
        <dbReference type="PROSITE" id="PS51012"/>
    </source>
</evidence>
<name>A0A5C8IQF1_9BACT</name>
<dbReference type="RefSeq" id="WP_187270274.1">
    <property type="nucleotide sequence ID" value="NZ_VRTY01000148.1"/>
</dbReference>
<dbReference type="AlphaFoldDB" id="A0A5C8IQF1"/>
<gene>
    <name evidence="11" type="ORF">FVR03_22700</name>
</gene>
<evidence type="ECO:0000313" key="12">
    <source>
        <dbReference type="Proteomes" id="UP000321926"/>
    </source>
</evidence>
<proteinExistence type="inferred from homology"/>
<keyword evidence="8 9" id="KW-0472">Membrane</keyword>
<keyword evidence="7 9" id="KW-1133">Transmembrane helix</keyword>
<evidence type="ECO:0000256" key="6">
    <source>
        <dbReference type="ARBA" id="ARBA00022692"/>
    </source>
</evidence>
<dbReference type="PROSITE" id="PS51012">
    <property type="entry name" value="ABC_TM2"/>
    <property type="match status" value="1"/>
</dbReference>
<keyword evidence="4 9" id="KW-1003">Cell membrane</keyword>
<feature type="transmembrane region" description="Helical" evidence="9">
    <location>
        <begin position="77"/>
        <end position="96"/>
    </location>
</feature>
<dbReference type="Proteomes" id="UP000321926">
    <property type="component" value="Unassembled WGS sequence"/>
</dbReference>
<evidence type="ECO:0000313" key="11">
    <source>
        <dbReference type="EMBL" id="TXK23329.1"/>
    </source>
</evidence>
<dbReference type="PANTHER" id="PTHR30413">
    <property type="entry name" value="INNER MEMBRANE TRANSPORT PERMEASE"/>
    <property type="match status" value="1"/>
</dbReference>
<comment type="caution">
    <text evidence="9">Lacks conserved residue(s) required for the propagation of feature annotation.</text>
</comment>
<evidence type="ECO:0000256" key="7">
    <source>
        <dbReference type="ARBA" id="ARBA00022989"/>
    </source>
</evidence>
<comment type="similarity">
    <text evidence="2 9">Belongs to the ABC-2 integral membrane protein family.</text>
</comment>
<accession>A0A5C8IQF1</accession>
<sequence>IGLSLGLFFSVVTAKYRDLMNVVSLGVRLFMFVTPVIYPVGAVPEKVRWLVEINPLTPLFELFRFAMLGEGYVTSYGLSYSVCFALTALFLATLLFNKQGDKLIDIV</sequence>
<dbReference type="GO" id="GO:0140359">
    <property type="term" value="F:ABC-type transporter activity"/>
    <property type="evidence" value="ECO:0007669"/>
    <property type="project" value="InterPro"/>
</dbReference>
<evidence type="ECO:0000256" key="3">
    <source>
        <dbReference type="ARBA" id="ARBA00022448"/>
    </source>
</evidence>
<comment type="caution">
    <text evidence="11">The sequence shown here is derived from an EMBL/GenBank/DDBJ whole genome shotgun (WGS) entry which is preliminary data.</text>
</comment>
<feature type="non-terminal residue" evidence="11">
    <location>
        <position position="1"/>
    </location>
</feature>
<evidence type="ECO:0000256" key="1">
    <source>
        <dbReference type="ARBA" id="ARBA00004429"/>
    </source>
</evidence>
<dbReference type="Pfam" id="PF01061">
    <property type="entry name" value="ABC2_membrane"/>
    <property type="match status" value="1"/>
</dbReference>
<dbReference type="EMBL" id="VRTY01000148">
    <property type="protein sequence ID" value="TXK23329.1"/>
    <property type="molecule type" value="Genomic_DNA"/>
</dbReference>
<comment type="subcellular location">
    <subcellularLocation>
        <location evidence="1">Cell inner membrane</location>
        <topology evidence="1">Multi-pass membrane protein</topology>
    </subcellularLocation>
    <subcellularLocation>
        <location evidence="9">Cell membrane</location>
        <topology evidence="9">Multi-pass membrane protein</topology>
    </subcellularLocation>
</comment>
<evidence type="ECO:0000256" key="8">
    <source>
        <dbReference type="ARBA" id="ARBA00023136"/>
    </source>
</evidence>
<evidence type="ECO:0000256" key="4">
    <source>
        <dbReference type="ARBA" id="ARBA00022475"/>
    </source>
</evidence>
<keyword evidence="5" id="KW-0997">Cell inner membrane</keyword>
<feature type="domain" description="ABC transmembrane type-2" evidence="10">
    <location>
        <begin position="1"/>
        <end position="99"/>
    </location>
</feature>
<dbReference type="GO" id="GO:0005886">
    <property type="term" value="C:plasma membrane"/>
    <property type="evidence" value="ECO:0007669"/>
    <property type="project" value="UniProtKB-SubCell"/>
</dbReference>
<feature type="transmembrane region" description="Helical" evidence="9">
    <location>
        <begin position="19"/>
        <end position="38"/>
    </location>
</feature>
<organism evidence="11 12">
    <name type="scientific">Pontibacter qinzhouensis</name>
    <dbReference type="NCBI Taxonomy" id="2603253"/>
    <lineage>
        <taxon>Bacteria</taxon>
        <taxon>Pseudomonadati</taxon>
        <taxon>Bacteroidota</taxon>
        <taxon>Cytophagia</taxon>
        <taxon>Cytophagales</taxon>
        <taxon>Hymenobacteraceae</taxon>
        <taxon>Pontibacter</taxon>
    </lineage>
</organism>
<dbReference type="PANTHER" id="PTHR30413:SF8">
    <property type="entry name" value="TRANSPORT PERMEASE PROTEIN"/>
    <property type="match status" value="1"/>
</dbReference>
<protein>
    <recommendedName>
        <fullName evidence="9">Transport permease protein</fullName>
    </recommendedName>
</protein>
<keyword evidence="12" id="KW-1185">Reference proteome</keyword>
<evidence type="ECO:0000256" key="5">
    <source>
        <dbReference type="ARBA" id="ARBA00022519"/>
    </source>
</evidence>
<dbReference type="InterPro" id="IPR047817">
    <property type="entry name" value="ABC2_TM_bact-type"/>
</dbReference>
<dbReference type="InterPro" id="IPR013525">
    <property type="entry name" value="ABC2_TM"/>
</dbReference>
<keyword evidence="6 9" id="KW-0812">Transmembrane</keyword>
<keyword evidence="3 9" id="KW-0813">Transport</keyword>
<dbReference type="GO" id="GO:0015920">
    <property type="term" value="P:lipopolysaccharide transport"/>
    <property type="evidence" value="ECO:0007669"/>
    <property type="project" value="TreeGrafter"/>
</dbReference>
<evidence type="ECO:0000256" key="2">
    <source>
        <dbReference type="ARBA" id="ARBA00007783"/>
    </source>
</evidence>
<reference evidence="11 12" key="1">
    <citation type="submission" date="2019-08" db="EMBL/GenBank/DDBJ databases">
        <authorList>
            <person name="Shi S."/>
        </authorList>
    </citation>
    <scope>NUCLEOTIDE SEQUENCE [LARGE SCALE GENOMIC DNA]</scope>
    <source>
        <strain evidence="11 12">GY10130</strain>
    </source>
</reference>
<evidence type="ECO:0000256" key="9">
    <source>
        <dbReference type="RuleBase" id="RU361157"/>
    </source>
</evidence>